<dbReference type="Proteomes" id="UP001595886">
    <property type="component" value="Unassembled WGS sequence"/>
</dbReference>
<sequence>MSGLRILRARVVAACLFATAGPVWAVHGIDPSDIDRNADACTDFFQYANGAWRANHPIPQYMDRWSKRWESGELNKERVRDLLADMAARRDWPAGSPEQLSGDFYAACMDESHVDELGLKPAQPLLDEIAAIKARADVQRTIGRLHEIGVGVPFKIVVAQDLHDPTRVIAHVDAGGLGMPDRDYYLKTDQRFVEARDKYRTHVAKMFELAGARPAMAKQDAAVVFAFEKRLAEASLDNVALRDPHNEDHRTNFAGLVAQAPAFDWAAYFDAARIPREDLNVTQPKFLQRFAAELKSTPVAQWQTYLRWQVLNAAADALSTPFVEENFAFNGRYLAGTTQMKPRWKRCAEATDRQLGEALGRKYVEKYFPPEAKARMQEMVRNILLAMKDTIGGLDWMGEETKKKALEKLATFNPKIGYPDTWKDYRGLTVARASHWDNTVAASRWNTADERAQIGKPVDRGRWGMTPPTSNAYYNPMLNEIVFPAGILQPPAFDVNATDAVNYGAIGVIIGHEISHGFDDQGAQFDAQGRLANWWTPEDEKKFQARGQCVVDQFEGYFIEPGIHHNGKLVLGESIGDLGGAKLAWLAYRKSREGKEAEPTLDGFTPEQQFFLAWGQVRGDETRPETQRTMVQGDPHPVAKYRVNGPLSNLPAFRAAFQCKADAPMVRPDKDRCEVW</sequence>
<gene>
    <name evidence="11" type="ORF">ACFO6Q_17470</name>
</gene>
<dbReference type="RefSeq" id="WP_380022399.1">
    <property type="nucleotide sequence ID" value="NZ_JBHSHD010000015.1"/>
</dbReference>
<dbReference type="InterPro" id="IPR008753">
    <property type="entry name" value="Peptidase_M13_N"/>
</dbReference>
<dbReference type="Gene3D" id="1.10.1380.10">
    <property type="entry name" value="Neutral endopeptidase , domain2"/>
    <property type="match status" value="1"/>
</dbReference>
<reference evidence="12" key="1">
    <citation type="journal article" date="2019" name="Int. J. Syst. Evol. Microbiol.">
        <title>The Global Catalogue of Microorganisms (GCM) 10K type strain sequencing project: providing services to taxonomists for standard genome sequencing and annotation.</title>
        <authorList>
            <consortium name="The Broad Institute Genomics Platform"/>
            <consortium name="The Broad Institute Genome Sequencing Center for Infectious Disease"/>
            <person name="Wu L."/>
            <person name="Ma J."/>
        </authorList>
    </citation>
    <scope>NUCLEOTIDE SEQUENCE [LARGE SCALE GENOMIC DNA]</scope>
    <source>
        <strain evidence="12">CCUG 30340</strain>
    </source>
</reference>
<comment type="caution">
    <text evidence="11">The sequence shown here is derived from an EMBL/GenBank/DDBJ whole genome shotgun (WGS) entry which is preliminary data.</text>
</comment>
<feature type="chain" id="PRO_5046635035" evidence="8">
    <location>
        <begin position="26"/>
        <end position="676"/>
    </location>
</feature>
<keyword evidence="12" id="KW-1185">Reference proteome</keyword>
<dbReference type="PANTHER" id="PTHR11733">
    <property type="entry name" value="ZINC METALLOPROTEASE FAMILY M13 NEPRILYSIN-RELATED"/>
    <property type="match status" value="1"/>
</dbReference>
<keyword evidence="6" id="KW-0862">Zinc</keyword>
<organism evidence="11 12">
    <name type="scientific">Dokdonella ginsengisoli</name>
    <dbReference type="NCBI Taxonomy" id="363846"/>
    <lineage>
        <taxon>Bacteria</taxon>
        <taxon>Pseudomonadati</taxon>
        <taxon>Pseudomonadota</taxon>
        <taxon>Gammaproteobacteria</taxon>
        <taxon>Lysobacterales</taxon>
        <taxon>Rhodanobacteraceae</taxon>
        <taxon>Dokdonella</taxon>
    </lineage>
</organism>
<feature type="domain" description="Peptidase M13 N-terminal" evidence="10">
    <location>
        <begin position="41"/>
        <end position="419"/>
    </location>
</feature>
<accession>A0ABV9QZR0</accession>
<keyword evidence="7" id="KW-0482">Metalloprotease</keyword>
<dbReference type="InterPro" id="IPR000718">
    <property type="entry name" value="Peptidase_M13"/>
</dbReference>
<evidence type="ECO:0000313" key="12">
    <source>
        <dbReference type="Proteomes" id="UP001595886"/>
    </source>
</evidence>
<evidence type="ECO:0000256" key="7">
    <source>
        <dbReference type="ARBA" id="ARBA00023049"/>
    </source>
</evidence>
<evidence type="ECO:0000256" key="8">
    <source>
        <dbReference type="SAM" id="SignalP"/>
    </source>
</evidence>
<evidence type="ECO:0000256" key="1">
    <source>
        <dbReference type="ARBA" id="ARBA00001947"/>
    </source>
</evidence>
<comment type="cofactor">
    <cofactor evidence="1">
        <name>Zn(2+)</name>
        <dbReference type="ChEBI" id="CHEBI:29105"/>
    </cofactor>
</comment>
<comment type="similarity">
    <text evidence="2">Belongs to the peptidase M13 family.</text>
</comment>
<evidence type="ECO:0000256" key="2">
    <source>
        <dbReference type="ARBA" id="ARBA00007357"/>
    </source>
</evidence>
<dbReference type="InterPro" id="IPR042089">
    <property type="entry name" value="Peptidase_M13_dom_2"/>
</dbReference>
<name>A0ABV9QZR0_9GAMM</name>
<evidence type="ECO:0000256" key="4">
    <source>
        <dbReference type="ARBA" id="ARBA00022723"/>
    </source>
</evidence>
<evidence type="ECO:0000256" key="6">
    <source>
        <dbReference type="ARBA" id="ARBA00022833"/>
    </source>
</evidence>
<keyword evidence="5" id="KW-0378">Hydrolase</keyword>
<dbReference type="Pfam" id="PF01431">
    <property type="entry name" value="Peptidase_M13"/>
    <property type="match status" value="1"/>
</dbReference>
<keyword evidence="8" id="KW-0732">Signal</keyword>
<evidence type="ECO:0000313" key="11">
    <source>
        <dbReference type="EMBL" id="MFC4822119.1"/>
    </source>
</evidence>
<evidence type="ECO:0000256" key="5">
    <source>
        <dbReference type="ARBA" id="ARBA00022801"/>
    </source>
</evidence>
<keyword evidence="4" id="KW-0479">Metal-binding</keyword>
<evidence type="ECO:0000259" key="9">
    <source>
        <dbReference type="Pfam" id="PF01431"/>
    </source>
</evidence>
<dbReference type="SUPFAM" id="SSF55486">
    <property type="entry name" value="Metalloproteases ('zincins'), catalytic domain"/>
    <property type="match status" value="1"/>
</dbReference>
<protein>
    <submittedName>
        <fullName evidence="11">M13 family metallopeptidase</fullName>
    </submittedName>
</protein>
<evidence type="ECO:0000256" key="3">
    <source>
        <dbReference type="ARBA" id="ARBA00022670"/>
    </source>
</evidence>
<dbReference type="PANTHER" id="PTHR11733:SF167">
    <property type="entry name" value="FI17812P1-RELATED"/>
    <property type="match status" value="1"/>
</dbReference>
<keyword evidence="3" id="KW-0645">Protease</keyword>
<dbReference type="InterPro" id="IPR018497">
    <property type="entry name" value="Peptidase_M13_C"/>
</dbReference>
<feature type="signal peptide" evidence="8">
    <location>
        <begin position="1"/>
        <end position="25"/>
    </location>
</feature>
<dbReference type="InterPro" id="IPR024079">
    <property type="entry name" value="MetalloPept_cat_dom_sf"/>
</dbReference>
<dbReference type="CDD" id="cd08662">
    <property type="entry name" value="M13"/>
    <property type="match status" value="1"/>
</dbReference>
<dbReference type="Gene3D" id="3.40.390.10">
    <property type="entry name" value="Collagenase (Catalytic Domain)"/>
    <property type="match status" value="1"/>
</dbReference>
<dbReference type="Pfam" id="PF05649">
    <property type="entry name" value="Peptidase_M13_N"/>
    <property type="match status" value="1"/>
</dbReference>
<dbReference type="EMBL" id="JBHSHD010000015">
    <property type="protein sequence ID" value="MFC4822119.1"/>
    <property type="molecule type" value="Genomic_DNA"/>
</dbReference>
<feature type="domain" description="Peptidase M13 C-terminal" evidence="9">
    <location>
        <begin position="471"/>
        <end position="673"/>
    </location>
</feature>
<dbReference type="PRINTS" id="PR00786">
    <property type="entry name" value="NEPRILYSIN"/>
</dbReference>
<evidence type="ECO:0000259" key="10">
    <source>
        <dbReference type="Pfam" id="PF05649"/>
    </source>
</evidence>
<dbReference type="PROSITE" id="PS51885">
    <property type="entry name" value="NEPRILYSIN"/>
    <property type="match status" value="1"/>
</dbReference>
<proteinExistence type="inferred from homology"/>